<protein>
    <submittedName>
        <fullName evidence="2">Uncharacterized protein</fullName>
    </submittedName>
</protein>
<organism evidence="2 3">
    <name type="scientific">Dendrobium chrysotoxum</name>
    <name type="common">Orchid</name>
    <dbReference type="NCBI Taxonomy" id="161865"/>
    <lineage>
        <taxon>Eukaryota</taxon>
        <taxon>Viridiplantae</taxon>
        <taxon>Streptophyta</taxon>
        <taxon>Embryophyta</taxon>
        <taxon>Tracheophyta</taxon>
        <taxon>Spermatophyta</taxon>
        <taxon>Magnoliopsida</taxon>
        <taxon>Liliopsida</taxon>
        <taxon>Asparagales</taxon>
        <taxon>Orchidaceae</taxon>
        <taxon>Epidendroideae</taxon>
        <taxon>Malaxideae</taxon>
        <taxon>Dendrobiinae</taxon>
        <taxon>Dendrobium</taxon>
    </lineage>
</organism>
<evidence type="ECO:0000313" key="2">
    <source>
        <dbReference type="EMBL" id="KAH0455561.1"/>
    </source>
</evidence>
<sequence>MKDKPQNTSRDSNMVCPWQEHVTYDTVRLEISKHRVKRVAEPRRSFHEVNVLVIRMNHGFILASVGEAEFGRGKRDDVEMNRFIDIGADNGGINGSSKNGDAGTTSGEDLGHVDHREHVAVRHVREEKHVEMIGFRAHSWTMAGEQDSVGLGWWEAHFVVNVFP</sequence>
<evidence type="ECO:0000313" key="3">
    <source>
        <dbReference type="Proteomes" id="UP000775213"/>
    </source>
</evidence>
<feature type="compositionally biased region" description="Polar residues" evidence="1">
    <location>
        <begin position="96"/>
        <end position="107"/>
    </location>
</feature>
<reference evidence="2 3" key="1">
    <citation type="journal article" date="2021" name="Hortic Res">
        <title>Chromosome-scale assembly of the Dendrobium chrysotoxum genome enhances the understanding of orchid evolution.</title>
        <authorList>
            <person name="Zhang Y."/>
            <person name="Zhang G.Q."/>
            <person name="Zhang D."/>
            <person name="Liu X.D."/>
            <person name="Xu X.Y."/>
            <person name="Sun W.H."/>
            <person name="Yu X."/>
            <person name="Zhu X."/>
            <person name="Wang Z.W."/>
            <person name="Zhao X."/>
            <person name="Zhong W.Y."/>
            <person name="Chen H."/>
            <person name="Yin W.L."/>
            <person name="Huang T."/>
            <person name="Niu S.C."/>
            <person name="Liu Z.J."/>
        </authorList>
    </citation>
    <scope>NUCLEOTIDE SEQUENCE [LARGE SCALE GENOMIC DNA]</scope>
    <source>
        <strain evidence="2">Lindl</strain>
    </source>
</reference>
<gene>
    <name evidence="2" type="ORF">IEQ34_015593</name>
</gene>
<dbReference type="Proteomes" id="UP000775213">
    <property type="component" value="Unassembled WGS sequence"/>
</dbReference>
<dbReference type="AlphaFoldDB" id="A0AAV7GGK3"/>
<comment type="caution">
    <text evidence="2">The sequence shown here is derived from an EMBL/GenBank/DDBJ whole genome shotgun (WGS) entry which is preliminary data.</text>
</comment>
<accession>A0AAV7GGK3</accession>
<dbReference type="EMBL" id="JAGFBR010000014">
    <property type="protein sequence ID" value="KAH0455561.1"/>
    <property type="molecule type" value="Genomic_DNA"/>
</dbReference>
<keyword evidence="3" id="KW-1185">Reference proteome</keyword>
<feature type="region of interest" description="Disordered" evidence="1">
    <location>
        <begin position="89"/>
        <end position="113"/>
    </location>
</feature>
<evidence type="ECO:0000256" key="1">
    <source>
        <dbReference type="SAM" id="MobiDB-lite"/>
    </source>
</evidence>
<proteinExistence type="predicted"/>
<name>A0AAV7GGK3_DENCH</name>